<dbReference type="InterPro" id="IPR025322">
    <property type="entry name" value="PADRE_dom"/>
</dbReference>
<dbReference type="PANTHER" id="PTHR33413">
    <property type="entry name" value="EXPRESSED PROTEIN"/>
    <property type="match status" value="1"/>
</dbReference>
<evidence type="ECO:0000256" key="1">
    <source>
        <dbReference type="SAM" id="MobiDB-lite"/>
    </source>
</evidence>
<dbReference type="Proteomes" id="UP000298652">
    <property type="component" value="Chromosome 9"/>
</dbReference>
<dbReference type="EMBL" id="CM016560">
    <property type="protein sequence ID" value="TKV94157.1"/>
    <property type="molecule type" value="Genomic_DNA"/>
</dbReference>
<feature type="compositionally biased region" description="Polar residues" evidence="1">
    <location>
        <begin position="127"/>
        <end position="143"/>
    </location>
</feature>
<sequence length="194" mass="20198">MGNCQTADAVAVVIQHPPGGGVGGGRVERAHGALSAAAVMAANPGHYVAAVIPGDDAAAAASRARKRRLKLLRPDDTLALGGVYRLVSFEEVLREFVSKRHATLSRRMVVATAAADAQRPESDRSLAQEQAQLPSPDQEATSSPPDPTANDLRPSDLEPDFSAALVMLGGRLGLARHGQWRPALPSIAEGSVAC</sequence>
<evidence type="ECO:0000313" key="2">
    <source>
        <dbReference type="EMBL" id="TKV94157.1"/>
    </source>
</evidence>
<dbReference type="Pfam" id="PF14009">
    <property type="entry name" value="PADRE"/>
    <property type="match status" value="1"/>
</dbReference>
<reference evidence="2" key="1">
    <citation type="submission" date="2019-03" db="EMBL/GenBank/DDBJ databases">
        <title>WGS assembly of Setaria viridis.</title>
        <authorList>
            <person name="Huang P."/>
            <person name="Jenkins J."/>
            <person name="Grimwood J."/>
            <person name="Barry K."/>
            <person name="Healey A."/>
            <person name="Mamidi S."/>
            <person name="Sreedasyam A."/>
            <person name="Shu S."/>
            <person name="Feldman M."/>
            <person name="Wu J."/>
            <person name="Yu Y."/>
            <person name="Chen C."/>
            <person name="Johnson J."/>
            <person name="Rokhsar D."/>
            <person name="Baxter I."/>
            <person name="Schmutz J."/>
            <person name="Brutnell T."/>
            <person name="Kellogg E."/>
        </authorList>
    </citation>
    <scope>NUCLEOTIDE SEQUENCE [LARGE SCALE GENOMIC DNA]</scope>
</reference>
<dbReference type="AlphaFoldDB" id="A0A4U6SYC9"/>
<name>A0A4U6SYC9_SETVI</name>
<accession>A0A4U6SYC9</accession>
<organism evidence="2 3">
    <name type="scientific">Setaria viridis</name>
    <name type="common">Green bristlegrass</name>
    <name type="synonym">Setaria italica subsp. viridis</name>
    <dbReference type="NCBI Taxonomy" id="4556"/>
    <lineage>
        <taxon>Eukaryota</taxon>
        <taxon>Viridiplantae</taxon>
        <taxon>Streptophyta</taxon>
        <taxon>Embryophyta</taxon>
        <taxon>Tracheophyta</taxon>
        <taxon>Spermatophyta</taxon>
        <taxon>Magnoliopsida</taxon>
        <taxon>Liliopsida</taxon>
        <taxon>Poales</taxon>
        <taxon>Poaceae</taxon>
        <taxon>PACMAD clade</taxon>
        <taxon>Panicoideae</taxon>
        <taxon>Panicodae</taxon>
        <taxon>Paniceae</taxon>
        <taxon>Cenchrinae</taxon>
        <taxon>Setaria</taxon>
    </lineage>
</organism>
<gene>
    <name evidence="2" type="ORF">SEVIR_9G274200v2</name>
</gene>
<evidence type="ECO:0000313" key="3">
    <source>
        <dbReference type="Proteomes" id="UP000298652"/>
    </source>
</evidence>
<protein>
    <submittedName>
        <fullName evidence="2">Uncharacterized protein</fullName>
    </submittedName>
</protein>
<feature type="region of interest" description="Disordered" evidence="1">
    <location>
        <begin position="115"/>
        <end position="156"/>
    </location>
</feature>
<dbReference type="PANTHER" id="PTHR33413:SF34">
    <property type="entry name" value="OS10G0352000 PROTEIN"/>
    <property type="match status" value="1"/>
</dbReference>
<keyword evidence="3" id="KW-1185">Reference proteome</keyword>
<proteinExistence type="predicted"/>
<dbReference type="Gramene" id="TKV94157">
    <property type="protein sequence ID" value="TKV94157"/>
    <property type="gene ID" value="SEVIR_9G274200v2"/>
</dbReference>